<accession>A0ABV4WVY6</accession>
<dbReference type="Proteomes" id="UP001576780">
    <property type="component" value="Unassembled WGS sequence"/>
</dbReference>
<feature type="compositionally biased region" description="Basic and acidic residues" evidence="1">
    <location>
        <begin position="64"/>
        <end position="75"/>
    </location>
</feature>
<evidence type="ECO:0000313" key="2">
    <source>
        <dbReference type="EMBL" id="MFB2838788.1"/>
    </source>
</evidence>
<sequence length="75" mass="8190">MKLVLILLEVIILSGFAISYANLKWFNNAKNNIDNSGFSVLAEAVPDNNGSPDSRGRGSQGNKFQEDKTEDVKSC</sequence>
<reference evidence="2 3" key="1">
    <citation type="submission" date="2024-09" db="EMBL/GenBank/DDBJ databases">
        <title>Floridaenema gen nov. (Aerosakkonemataceae, Aerosakkonematales ord. nov., Cyanobacteria) from benthic tropical and subtropical fresh waters, with the description of four new species.</title>
        <authorList>
            <person name="Moretto J.A."/>
            <person name="Berthold D.E."/>
            <person name="Lefler F.W."/>
            <person name="Huang I.-S."/>
            <person name="Laughinghouse H. IV."/>
        </authorList>
    </citation>
    <scope>NUCLEOTIDE SEQUENCE [LARGE SCALE GENOMIC DNA]</scope>
    <source>
        <strain evidence="2 3">BLCC-F167</strain>
    </source>
</reference>
<feature type="region of interest" description="Disordered" evidence="1">
    <location>
        <begin position="44"/>
        <end position="75"/>
    </location>
</feature>
<organism evidence="2 3">
    <name type="scientific">Floridaenema evergladense BLCC-F167</name>
    <dbReference type="NCBI Taxonomy" id="3153639"/>
    <lineage>
        <taxon>Bacteria</taxon>
        <taxon>Bacillati</taxon>
        <taxon>Cyanobacteriota</taxon>
        <taxon>Cyanophyceae</taxon>
        <taxon>Oscillatoriophycideae</taxon>
        <taxon>Aerosakkonematales</taxon>
        <taxon>Aerosakkonemataceae</taxon>
        <taxon>Floridanema</taxon>
        <taxon>Floridanema evergladense</taxon>
    </lineage>
</organism>
<gene>
    <name evidence="2" type="ORF">ACE1CA_30235</name>
</gene>
<proteinExistence type="predicted"/>
<keyword evidence="3" id="KW-1185">Reference proteome</keyword>
<evidence type="ECO:0000256" key="1">
    <source>
        <dbReference type="SAM" id="MobiDB-lite"/>
    </source>
</evidence>
<dbReference type="EMBL" id="JBHFNT010000278">
    <property type="protein sequence ID" value="MFB2838788.1"/>
    <property type="molecule type" value="Genomic_DNA"/>
</dbReference>
<protein>
    <submittedName>
        <fullName evidence="2">Uncharacterized protein</fullName>
    </submittedName>
</protein>
<dbReference type="RefSeq" id="WP_413281087.1">
    <property type="nucleotide sequence ID" value="NZ_JBHFNT010000278.1"/>
</dbReference>
<evidence type="ECO:0000313" key="3">
    <source>
        <dbReference type="Proteomes" id="UP001576780"/>
    </source>
</evidence>
<name>A0ABV4WVY6_9CYAN</name>
<comment type="caution">
    <text evidence="2">The sequence shown here is derived from an EMBL/GenBank/DDBJ whole genome shotgun (WGS) entry which is preliminary data.</text>
</comment>